<protein>
    <submittedName>
        <fullName evidence="1">Uncharacterized protein</fullName>
    </submittedName>
</protein>
<organism evidence="1 2">
    <name type="scientific">Sphaeroforma arctica JP610</name>
    <dbReference type="NCBI Taxonomy" id="667725"/>
    <lineage>
        <taxon>Eukaryota</taxon>
        <taxon>Ichthyosporea</taxon>
        <taxon>Ichthyophonida</taxon>
        <taxon>Sphaeroforma</taxon>
    </lineage>
</organism>
<keyword evidence="2" id="KW-1185">Reference proteome</keyword>
<gene>
    <name evidence="1" type="ORF">SARC_10434</name>
</gene>
<dbReference type="AlphaFoldDB" id="A0A0L0FK04"/>
<name>A0A0L0FK04_9EUKA</name>
<reference evidence="1 2" key="1">
    <citation type="submission" date="2011-02" db="EMBL/GenBank/DDBJ databases">
        <title>The Genome Sequence of Sphaeroforma arctica JP610.</title>
        <authorList>
            <consortium name="The Broad Institute Genome Sequencing Platform"/>
            <person name="Russ C."/>
            <person name="Cuomo C."/>
            <person name="Young S.K."/>
            <person name="Zeng Q."/>
            <person name="Gargeya S."/>
            <person name="Alvarado L."/>
            <person name="Berlin A."/>
            <person name="Chapman S.B."/>
            <person name="Chen Z."/>
            <person name="Freedman E."/>
            <person name="Gellesch M."/>
            <person name="Goldberg J."/>
            <person name="Griggs A."/>
            <person name="Gujja S."/>
            <person name="Heilman E."/>
            <person name="Heiman D."/>
            <person name="Howarth C."/>
            <person name="Mehta T."/>
            <person name="Neiman D."/>
            <person name="Pearson M."/>
            <person name="Roberts A."/>
            <person name="Saif S."/>
            <person name="Shea T."/>
            <person name="Shenoy N."/>
            <person name="Sisk P."/>
            <person name="Stolte C."/>
            <person name="Sykes S."/>
            <person name="White J."/>
            <person name="Yandava C."/>
            <person name="Burger G."/>
            <person name="Gray M.W."/>
            <person name="Holland P.W.H."/>
            <person name="King N."/>
            <person name="Lang F.B.F."/>
            <person name="Roger A.J."/>
            <person name="Ruiz-Trillo I."/>
            <person name="Haas B."/>
            <person name="Nusbaum C."/>
            <person name="Birren B."/>
        </authorList>
    </citation>
    <scope>NUCLEOTIDE SEQUENCE [LARGE SCALE GENOMIC DNA]</scope>
    <source>
        <strain evidence="1 2">JP610</strain>
    </source>
</reference>
<proteinExistence type="predicted"/>
<evidence type="ECO:0000313" key="1">
    <source>
        <dbReference type="EMBL" id="KNC77099.1"/>
    </source>
</evidence>
<dbReference type="EMBL" id="KQ242843">
    <property type="protein sequence ID" value="KNC77099.1"/>
    <property type="molecule type" value="Genomic_DNA"/>
</dbReference>
<dbReference type="RefSeq" id="XP_014151001.1">
    <property type="nucleotide sequence ID" value="XM_014295526.1"/>
</dbReference>
<sequence length="89" mass="10084">MVGNPANINDDGNPVQVEKQLKRLTEKGDSDPVLSSIADDVSASLMDNQRDHWKFIKNVSILQATTPMDPKFIGERCWERHGYLELCKK</sequence>
<dbReference type="Proteomes" id="UP000054560">
    <property type="component" value="Unassembled WGS sequence"/>
</dbReference>
<accession>A0A0L0FK04</accession>
<dbReference type="GeneID" id="25910938"/>
<evidence type="ECO:0000313" key="2">
    <source>
        <dbReference type="Proteomes" id="UP000054560"/>
    </source>
</evidence>